<protein>
    <submittedName>
        <fullName evidence="1">Uncharacterized protein</fullName>
    </submittedName>
</protein>
<organism evidence="1 2">
    <name type="scientific">Shewanella eurypsychrophilus</name>
    <dbReference type="NCBI Taxonomy" id="2593656"/>
    <lineage>
        <taxon>Bacteria</taxon>
        <taxon>Pseudomonadati</taxon>
        <taxon>Pseudomonadota</taxon>
        <taxon>Gammaproteobacteria</taxon>
        <taxon>Alteromonadales</taxon>
        <taxon>Shewanellaceae</taxon>
        <taxon>Shewanella</taxon>
    </lineage>
</organism>
<proteinExistence type="predicted"/>
<gene>
    <name evidence="1" type="ORF">FM038_25925</name>
</gene>
<name>A0ABX8S3B7_9GAMM</name>
<dbReference type="Proteomes" id="UP000316416">
    <property type="component" value="Chromosome"/>
</dbReference>
<accession>A0ABX8S3B7</accession>
<sequence>MVIEFGRDDYQGIVAAANHADMPAKKLVKMIVRQYLAQDVPGDKGAKHGRRNEVSSSR</sequence>
<evidence type="ECO:0000313" key="1">
    <source>
        <dbReference type="EMBL" id="QXP44907.1"/>
    </source>
</evidence>
<keyword evidence="2" id="KW-1185">Reference proteome</keyword>
<evidence type="ECO:0000313" key="2">
    <source>
        <dbReference type="Proteomes" id="UP000316416"/>
    </source>
</evidence>
<dbReference type="EMBL" id="CP045503">
    <property type="protein sequence ID" value="QXP44907.1"/>
    <property type="molecule type" value="Genomic_DNA"/>
</dbReference>
<reference evidence="1" key="1">
    <citation type="submission" date="2021-07" db="EMBL/GenBank/DDBJ databases">
        <title>Shewanella sp. YLB-07 whole genome sequence.</title>
        <authorList>
            <person name="Yu L."/>
        </authorList>
    </citation>
    <scope>NUCLEOTIDE SEQUENCE</scope>
    <source>
        <strain evidence="1">YLB-08</strain>
    </source>
</reference>
<dbReference type="RefSeq" id="WP_185965723.1">
    <property type="nucleotide sequence ID" value="NZ_CP045503.2"/>
</dbReference>